<organism evidence="2 3">
    <name type="scientific">Altererythrobacter rubellus</name>
    <dbReference type="NCBI Taxonomy" id="2173831"/>
    <lineage>
        <taxon>Bacteria</taxon>
        <taxon>Pseudomonadati</taxon>
        <taxon>Pseudomonadota</taxon>
        <taxon>Alphaproteobacteria</taxon>
        <taxon>Sphingomonadales</taxon>
        <taxon>Erythrobacteraceae</taxon>
        <taxon>Altererythrobacter</taxon>
    </lineage>
</organism>
<sequence length="232" mass="25505">MFEPLRVALVGATGLVGRRVIEECIGRPDVRLVAIARREVKLPHGARMELFVAELEKWGDVFEALRPTALICALGTTMKKVGGDEEAFRAIDHDLVIKTARAAKDAGVTRMVAVSSISANARAKNFYLRVKGETEAELSRIGFKRLDLLQPGLLRGPRENDQRTGEGIGQLIAPLIDPFLGGKYRDYRSIDARVVAQAALGFAGRKASGRFTHTHDQIVRCAREWVKSGESE</sequence>
<protein>
    <submittedName>
        <fullName evidence="2">NAD(P)H-binding protein</fullName>
    </submittedName>
</protein>
<dbReference type="SUPFAM" id="SSF51735">
    <property type="entry name" value="NAD(P)-binding Rossmann-fold domains"/>
    <property type="match status" value="1"/>
</dbReference>
<dbReference type="EMBL" id="CP127221">
    <property type="protein sequence ID" value="WIW94569.1"/>
    <property type="molecule type" value="Genomic_DNA"/>
</dbReference>
<dbReference type="PANTHER" id="PTHR14097">
    <property type="entry name" value="OXIDOREDUCTASE HTATIP2"/>
    <property type="match status" value="1"/>
</dbReference>
<dbReference type="Proteomes" id="UP001231445">
    <property type="component" value="Chromosome"/>
</dbReference>
<dbReference type="KEGG" id="arue:QQX03_06130"/>
<evidence type="ECO:0000313" key="3">
    <source>
        <dbReference type="Proteomes" id="UP001231445"/>
    </source>
</evidence>
<dbReference type="Pfam" id="PF13460">
    <property type="entry name" value="NAD_binding_10"/>
    <property type="match status" value="1"/>
</dbReference>
<evidence type="ECO:0000313" key="2">
    <source>
        <dbReference type="EMBL" id="WIW94569.1"/>
    </source>
</evidence>
<reference evidence="2 3" key="1">
    <citation type="submission" date="2023-06" db="EMBL/GenBank/DDBJ databases">
        <title>Altererythrobacter rubellus NBRC 112769 genome.</title>
        <authorList>
            <person name="Zhang K."/>
        </authorList>
    </citation>
    <scope>NUCLEOTIDE SEQUENCE [LARGE SCALE GENOMIC DNA]</scope>
    <source>
        <strain evidence="2 3">NBRC 112769</strain>
    </source>
</reference>
<name>A0A9Y2F1C7_9SPHN</name>
<accession>A0A9Y2F1C7</accession>
<dbReference type="InterPro" id="IPR016040">
    <property type="entry name" value="NAD(P)-bd_dom"/>
</dbReference>
<proteinExistence type="predicted"/>
<dbReference type="Gene3D" id="3.40.50.720">
    <property type="entry name" value="NAD(P)-binding Rossmann-like Domain"/>
    <property type="match status" value="1"/>
</dbReference>
<keyword evidence="3" id="KW-1185">Reference proteome</keyword>
<feature type="domain" description="NAD(P)-binding" evidence="1">
    <location>
        <begin position="11"/>
        <end position="126"/>
    </location>
</feature>
<dbReference type="InterPro" id="IPR036291">
    <property type="entry name" value="NAD(P)-bd_dom_sf"/>
</dbReference>
<dbReference type="AlphaFoldDB" id="A0A9Y2F1C7"/>
<evidence type="ECO:0000259" key="1">
    <source>
        <dbReference type="Pfam" id="PF13460"/>
    </source>
</evidence>
<dbReference type="PANTHER" id="PTHR14097:SF7">
    <property type="entry name" value="OXIDOREDUCTASE HTATIP2"/>
    <property type="match status" value="1"/>
</dbReference>
<gene>
    <name evidence="2" type="ORF">QQX03_06130</name>
</gene>
<dbReference type="RefSeq" id="WP_285974886.1">
    <property type="nucleotide sequence ID" value="NZ_CP127221.1"/>
</dbReference>